<sequence length="305" mass="33892">MWFKNIQPYRLTKTIDWQTNDLEQQLEALSFTPATSQEISKLGFVPALGPKASHAMVHDSDGNLLIAIEKEEKMLPASVIREELEERISQLETDQGRPARKAEKEAMKDDIIAVLLPRAFSRRKQVRALIMPKQQLILVDSSSAARAEELLSLLRQAIGSLPVAPLMPNTLPEEAMADWVRTGNVGNNFTVLEEAELKSLAEAGGSIRLKDLPLDSDEVRAYLDSGLLVSKLGMDWAESLSFVLNADLSLKRLKFADVLQEQNEEIDKKEDLIARLDADLALMCGEFARVWPALLDAMGGVDDTL</sequence>
<keyword evidence="4 6" id="KW-0963">Cytoplasm</keyword>
<comment type="caution">
    <text evidence="7">The sequence shown here is derived from an EMBL/GenBank/DDBJ whole genome shotgun (WGS) entry which is preliminary data.</text>
</comment>
<evidence type="ECO:0000313" key="7">
    <source>
        <dbReference type="EMBL" id="GAA4901217.1"/>
    </source>
</evidence>
<keyword evidence="5 6" id="KW-0233">DNA recombination</keyword>
<keyword evidence="8" id="KW-1185">Reference proteome</keyword>
<dbReference type="HAMAP" id="MF_00194">
    <property type="entry name" value="RdgC"/>
    <property type="match status" value="1"/>
</dbReference>
<comment type="function">
    <text evidence="6">May be involved in recombination.</text>
</comment>
<reference evidence="8" key="1">
    <citation type="journal article" date="2019" name="Int. J. Syst. Evol. Microbiol.">
        <title>The Global Catalogue of Microorganisms (GCM) 10K type strain sequencing project: providing services to taxonomists for standard genome sequencing and annotation.</title>
        <authorList>
            <consortium name="The Broad Institute Genomics Platform"/>
            <consortium name="The Broad Institute Genome Sequencing Center for Infectious Disease"/>
            <person name="Wu L."/>
            <person name="Ma J."/>
        </authorList>
    </citation>
    <scope>NUCLEOTIDE SEQUENCE [LARGE SCALE GENOMIC DNA]</scope>
    <source>
        <strain evidence="8">JCM 18401</strain>
    </source>
</reference>
<organism evidence="7 8">
    <name type="scientific">Ferrimonas pelagia</name>
    <dbReference type="NCBI Taxonomy" id="1177826"/>
    <lineage>
        <taxon>Bacteria</taxon>
        <taxon>Pseudomonadati</taxon>
        <taxon>Pseudomonadota</taxon>
        <taxon>Gammaproteobacteria</taxon>
        <taxon>Alteromonadales</taxon>
        <taxon>Ferrimonadaceae</taxon>
        <taxon>Ferrimonas</taxon>
    </lineage>
</organism>
<dbReference type="InterPro" id="IPR007476">
    <property type="entry name" value="RdgC"/>
</dbReference>
<comment type="subcellular location">
    <subcellularLocation>
        <location evidence="1 6">Cytoplasm</location>
        <location evidence="1 6">Nucleoid</location>
    </subcellularLocation>
</comment>
<proteinExistence type="inferred from homology"/>
<evidence type="ECO:0000256" key="1">
    <source>
        <dbReference type="ARBA" id="ARBA00004453"/>
    </source>
</evidence>
<dbReference type="RefSeq" id="WP_345337175.1">
    <property type="nucleotide sequence ID" value="NZ_BAABJZ010000104.1"/>
</dbReference>
<dbReference type="Pfam" id="PF04381">
    <property type="entry name" value="RdgC"/>
    <property type="match status" value="1"/>
</dbReference>
<evidence type="ECO:0000256" key="5">
    <source>
        <dbReference type="ARBA" id="ARBA00023172"/>
    </source>
</evidence>
<evidence type="ECO:0000313" key="8">
    <source>
        <dbReference type="Proteomes" id="UP001499988"/>
    </source>
</evidence>
<dbReference type="PANTHER" id="PTHR38103:SF1">
    <property type="entry name" value="RECOMBINATION-ASSOCIATED PROTEIN RDGC"/>
    <property type="match status" value="1"/>
</dbReference>
<gene>
    <name evidence="6 7" type="primary">rdgC</name>
    <name evidence="7" type="ORF">GCM10023333_39000</name>
</gene>
<dbReference type="NCBIfam" id="NF001464">
    <property type="entry name" value="PRK00321.1-5"/>
    <property type="match status" value="1"/>
</dbReference>
<evidence type="ECO:0000256" key="6">
    <source>
        <dbReference type="HAMAP-Rule" id="MF_00194"/>
    </source>
</evidence>
<accession>A0ABP9FGP3</accession>
<dbReference type="NCBIfam" id="NF001462">
    <property type="entry name" value="PRK00321.1-3"/>
    <property type="match status" value="1"/>
</dbReference>
<dbReference type="Proteomes" id="UP001499988">
    <property type="component" value="Unassembled WGS sequence"/>
</dbReference>
<name>A0ABP9FGP3_9GAMM</name>
<comment type="similarity">
    <text evidence="2 6">Belongs to the RdgC family.</text>
</comment>
<protein>
    <recommendedName>
        <fullName evidence="3 6">Recombination-associated protein RdgC</fullName>
    </recommendedName>
</protein>
<evidence type="ECO:0000256" key="3">
    <source>
        <dbReference type="ARBA" id="ARBA00022296"/>
    </source>
</evidence>
<dbReference type="PANTHER" id="PTHR38103">
    <property type="entry name" value="RECOMBINATION-ASSOCIATED PROTEIN RDGC"/>
    <property type="match status" value="1"/>
</dbReference>
<evidence type="ECO:0000256" key="4">
    <source>
        <dbReference type="ARBA" id="ARBA00022490"/>
    </source>
</evidence>
<dbReference type="EMBL" id="BAABJZ010000104">
    <property type="protein sequence ID" value="GAA4901217.1"/>
    <property type="molecule type" value="Genomic_DNA"/>
</dbReference>
<evidence type="ECO:0000256" key="2">
    <source>
        <dbReference type="ARBA" id="ARBA00008657"/>
    </source>
</evidence>